<evidence type="ECO:0000259" key="11">
    <source>
        <dbReference type="SMART" id="SM00134"/>
    </source>
</evidence>
<dbReference type="Proteomes" id="UP000518266">
    <property type="component" value="Unassembled WGS sequence"/>
</dbReference>
<name>A0A7J5XAH6_DISMA</name>
<dbReference type="GO" id="GO:0035036">
    <property type="term" value="P:sperm-egg recognition"/>
    <property type="evidence" value="ECO:0007669"/>
    <property type="project" value="TreeGrafter"/>
</dbReference>
<dbReference type="SUPFAM" id="SSF57302">
    <property type="entry name" value="Snake toxin-like"/>
    <property type="match status" value="2"/>
</dbReference>
<evidence type="ECO:0000256" key="2">
    <source>
        <dbReference type="ARBA" id="ARBA00022475"/>
    </source>
</evidence>
<evidence type="ECO:0000256" key="8">
    <source>
        <dbReference type="ARBA" id="ARBA00023288"/>
    </source>
</evidence>
<dbReference type="EMBL" id="JAAKFY010000026">
    <property type="protein sequence ID" value="KAF3834006.1"/>
    <property type="molecule type" value="Genomic_DNA"/>
</dbReference>
<keyword evidence="10" id="KW-1133">Transmembrane helix</keyword>
<keyword evidence="2" id="KW-1003">Cell membrane</keyword>
<evidence type="ECO:0000313" key="12">
    <source>
        <dbReference type="EMBL" id="KAF3834006.1"/>
    </source>
</evidence>
<keyword evidence="13" id="KW-1185">Reference proteome</keyword>
<organism evidence="12 13">
    <name type="scientific">Dissostichus mawsoni</name>
    <name type="common">Antarctic cod</name>
    <dbReference type="NCBI Taxonomy" id="36200"/>
    <lineage>
        <taxon>Eukaryota</taxon>
        <taxon>Metazoa</taxon>
        <taxon>Chordata</taxon>
        <taxon>Craniata</taxon>
        <taxon>Vertebrata</taxon>
        <taxon>Euteleostomi</taxon>
        <taxon>Actinopterygii</taxon>
        <taxon>Neopterygii</taxon>
        <taxon>Teleostei</taxon>
        <taxon>Neoteleostei</taxon>
        <taxon>Acanthomorphata</taxon>
        <taxon>Eupercaria</taxon>
        <taxon>Perciformes</taxon>
        <taxon>Notothenioidei</taxon>
        <taxon>Nototheniidae</taxon>
        <taxon>Dissostichus</taxon>
    </lineage>
</organism>
<dbReference type="AlphaFoldDB" id="A0A7J5XAH6"/>
<keyword evidence="4" id="KW-0732">Signal</keyword>
<comment type="caution">
    <text evidence="12">The sequence shown here is derived from an EMBL/GenBank/DDBJ whole genome shotgun (WGS) entry which is preliminary data.</text>
</comment>
<dbReference type="PANTHER" id="PTHR47613">
    <property type="entry name" value="SPERM ACROSOME MEMBRANE-ASSOCIATED PROTEIN 4"/>
    <property type="match status" value="1"/>
</dbReference>
<keyword evidence="5 10" id="KW-0472">Membrane</keyword>
<evidence type="ECO:0000256" key="7">
    <source>
        <dbReference type="ARBA" id="ARBA00023180"/>
    </source>
</evidence>
<sequence length="296" mass="31194">MKVYNFTLLFSKMNRIILQLLAVGFCFAVGQALQCYKCTIGLGDFCITTKTTCESGEQCFSGDGVAAGFVDIKKKGCLETSKCNKTHNTELPNSISSGNATLYKMTKTCCNTDLCNAAPGLPGASGVSLALATVTALFMANILQPRTNQHNKMAKIVIGIIAVVALFMLAESLDCNKCSYGLLGYCLSSSTLTCPTNTSLCYTGKATFTALTTVGFNTQGCQEPLGCNTTSNGTLAGVSYSTQVDCCSTDKCNPIKTSGAPSTKMTFTAVIGVAAMAPCWEASCNMIFKNHKNSCS</sequence>
<keyword evidence="8" id="KW-0449">Lipoprotein</keyword>
<dbReference type="GO" id="GO:0005886">
    <property type="term" value="C:plasma membrane"/>
    <property type="evidence" value="ECO:0007669"/>
    <property type="project" value="UniProtKB-SubCell"/>
</dbReference>
<keyword evidence="6" id="KW-1015">Disulfide bond</keyword>
<feature type="transmembrane region" description="Helical" evidence="10">
    <location>
        <begin position="120"/>
        <end position="141"/>
    </location>
</feature>
<dbReference type="InterPro" id="IPR046354">
    <property type="entry name" value="SPACA4/Bouncer"/>
</dbReference>
<dbReference type="InterPro" id="IPR045860">
    <property type="entry name" value="Snake_toxin-like_sf"/>
</dbReference>
<dbReference type="PANTHER" id="PTHR47613:SF1">
    <property type="entry name" value="SPERM ACROSOME MEMBRANE-ASSOCIATED PROTEIN 4"/>
    <property type="match status" value="1"/>
</dbReference>
<evidence type="ECO:0000256" key="1">
    <source>
        <dbReference type="ARBA" id="ARBA00004609"/>
    </source>
</evidence>
<dbReference type="Pfam" id="PF00021">
    <property type="entry name" value="UPAR_LY6"/>
    <property type="match status" value="2"/>
</dbReference>
<gene>
    <name evidence="12" type="ORF">F7725_025210</name>
</gene>
<feature type="transmembrane region" description="Helical" evidence="10">
    <location>
        <begin position="153"/>
        <end position="170"/>
    </location>
</feature>
<dbReference type="CDD" id="cd00117">
    <property type="entry name" value="TFP"/>
    <property type="match status" value="1"/>
</dbReference>
<feature type="domain" description="UPAR/Ly6" evidence="11">
    <location>
        <begin position="33"/>
        <end position="130"/>
    </location>
</feature>
<evidence type="ECO:0000313" key="13">
    <source>
        <dbReference type="Proteomes" id="UP000518266"/>
    </source>
</evidence>
<keyword evidence="10" id="KW-0812">Transmembrane</keyword>
<dbReference type="GO" id="GO:0098552">
    <property type="term" value="C:side of membrane"/>
    <property type="evidence" value="ECO:0007669"/>
    <property type="project" value="UniProtKB-KW"/>
</dbReference>
<evidence type="ECO:0000256" key="6">
    <source>
        <dbReference type="ARBA" id="ARBA00023157"/>
    </source>
</evidence>
<proteinExistence type="inferred from homology"/>
<evidence type="ECO:0000256" key="5">
    <source>
        <dbReference type="ARBA" id="ARBA00023136"/>
    </source>
</evidence>
<reference evidence="12 13" key="1">
    <citation type="submission" date="2020-03" db="EMBL/GenBank/DDBJ databases">
        <title>Dissostichus mawsoni Genome sequencing and assembly.</title>
        <authorList>
            <person name="Park H."/>
        </authorList>
    </citation>
    <scope>NUCLEOTIDE SEQUENCE [LARGE SCALE GENOMIC DNA]</scope>
    <source>
        <strain evidence="12">DM0001</strain>
        <tissue evidence="12">Muscle</tissue>
    </source>
</reference>
<dbReference type="InterPro" id="IPR016054">
    <property type="entry name" value="LY6_UPA_recep-like"/>
</dbReference>
<keyword evidence="3" id="KW-0336">GPI-anchor</keyword>
<accession>A0A7J5XAH6</accession>
<evidence type="ECO:0000256" key="10">
    <source>
        <dbReference type="SAM" id="Phobius"/>
    </source>
</evidence>
<evidence type="ECO:0000256" key="4">
    <source>
        <dbReference type="ARBA" id="ARBA00022729"/>
    </source>
</evidence>
<dbReference type="OrthoDB" id="5962859at2759"/>
<keyword evidence="7" id="KW-0325">Glycoprotein</keyword>
<comment type="subcellular location">
    <subcellularLocation>
        <location evidence="1">Cell membrane</location>
        <topology evidence="1">Lipid-anchor</topology>
        <topology evidence="1">GPI-anchor</topology>
    </subcellularLocation>
</comment>
<comment type="similarity">
    <text evidence="9">Belongs to the SPACA4/bouncer family.</text>
</comment>
<dbReference type="SMART" id="SM00134">
    <property type="entry name" value="LU"/>
    <property type="match status" value="1"/>
</dbReference>
<dbReference type="Gene3D" id="2.10.60.10">
    <property type="entry name" value="CD59"/>
    <property type="match status" value="2"/>
</dbReference>
<evidence type="ECO:0000256" key="3">
    <source>
        <dbReference type="ARBA" id="ARBA00022622"/>
    </source>
</evidence>
<evidence type="ECO:0000256" key="9">
    <source>
        <dbReference type="ARBA" id="ARBA00029446"/>
    </source>
</evidence>
<protein>
    <recommendedName>
        <fullName evidence="11">UPAR/Ly6 domain-containing protein</fullName>
    </recommendedName>
</protein>